<dbReference type="InterPro" id="IPR015797">
    <property type="entry name" value="NUDIX_hydrolase-like_dom_sf"/>
</dbReference>
<comment type="caution">
    <text evidence="5">The sequence shown here is derived from an EMBL/GenBank/DDBJ whole genome shotgun (WGS) entry which is preliminary data.</text>
</comment>
<organism evidence="5 6">
    <name type="scientific">Mesobacillus zeae</name>
    <dbReference type="NCBI Taxonomy" id="1917180"/>
    <lineage>
        <taxon>Bacteria</taxon>
        <taxon>Bacillati</taxon>
        <taxon>Bacillota</taxon>
        <taxon>Bacilli</taxon>
        <taxon>Bacillales</taxon>
        <taxon>Bacillaceae</taxon>
        <taxon>Mesobacillus</taxon>
    </lineage>
</organism>
<evidence type="ECO:0000259" key="4">
    <source>
        <dbReference type="PROSITE" id="PS51462"/>
    </source>
</evidence>
<dbReference type="EMBL" id="QWVT01000029">
    <property type="protein sequence ID" value="RID83037.1"/>
    <property type="molecule type" value="Genomic_DNA"/>
</dbReference>
<dbReference type="PANTHER" id="PTHR43736:SF1">
    <property type="entry name" value="DIHYDRONEOPTERIN TRIPHOSPHATE DIPHOSPHATASE"/>
    <property type="match status" value="1"/>
</dbReference>
<dbReference type="PROSITE" id="PS00893">
    <property type="entry name" value="NUDIX_BOX"/>
    <property type="match status" value="1"/>
</dbReference>
<dbReference type="Proteomes" id="UP000265816">
    <property type="component" value="Unassembled WGS sequence"/>
</dbReference>
<dbReference type="InterPro" id="IPR014078">
    <property type="entry name" value="Nudix_YtkD"/>
</dbReference>
<dbReference type="CDD" id="cd04665">
    <property type="entry name" value="NUDIX_RppH"/>
    <property type="match status" value="1"/>
</dbReference>
<reference evidence="5 6" key="1">
    <citation type="submission" date="2018-08" db="EMBL/GenBank/DDBJ databases">
        <title>Bacillus jemisoniae sp. nov., Bacillus chryseoplanitiae sp. nov., Bacillus resnikiae sp. nov., and Bacillus frankliniae sp. nov., isolated from Viking spacecraft and associated surfaces.</title>
        <authorList>
            <person name="Seuylemezian A."/>
            <person name="Vaishampayan P."/>
        </authorList>
    </citation>
    <scope>NUCLEOTIDE SEQUENCE [LARGE SCALE GENOMIC DNA]</scope>
    <source>
        <strain evidence="5 6">JJ-247</strain>
    </source>
</reference>
<keyword evidence="2 3" id="KW-0378">Hydrolase</keyword>
<evidence type="ECO:0000256" key="3">
    <source>
        <dbReference type="RuleBase" id="RU003476"/>
    </source>
</evidence>
<name>A0A398AZL0_9BACI</name>
<dbReference type="Pfam" id="PF00293">
    <property type="entry name" value="NUDIX"/>
    <property type="match status" value="1"/>
</dbReference>
<dbReference type="SUPFAM" id="SSF55811">
    <property type="entry name" value="Nudix"/>
    <property type="match status" value="1"/>
</dbReference>
<dbReference type="PRINTS" id="PR00502">
    <property type="entry name" value="NUDIXFAMILY"/>
</dbReference>
<dbReference type="AlphaFoldDB" id="A0A398AZL0"/>
<keyword evidence="6" id="KW-1185">Reference proteome</keyword>
<dbReference type="OrthoDB" id="9131041at2"/>
<sequence length="155" mass="17728">MKQFKDHEGKDIRFSFEKDSFGSEPGHVLVICRSGGNWLFTAHSERGLEFPGGKKEKGETPEEAAVREVREETGAIVKELKFIAEYEVTGPSGNFVKRVFYADINEFLPQSHYFETKGPVFAKVDLLKERFGAEYSFIMKDDVMKWVLEYLGETS</sequence>
<evidence type="ECO:0000256" key="1">
    <source>
        <dbReference type="ARBA" id="ARBA00005582"/>
    </source>
</evidence>
<dbReference type="PANTHER" id="PTHR43736">
    <property type="entry name" value="ADP-RIBOSE PYROPHOSPHATASE"/>
    <property type="match status" value="1"/>
</dbReference>
<evidence type="ECO:0000313" key="6">
    <source>
        <dbReference type="Proteomes" id="UP000265816"/>
    </source>
</evidence>
<comment type="similarity">
    <text evidence="1 3">Belongs to the Nudix hydrolase family.</text>
</comment>
<dbReference type="InterPro" id="IPR000086">
    <property type="entry name" value="NUDIX_hydrolase_dom"/>
</dbReference>
<dbReference type="GO" id="GO:0016787">
    <property type="term" value="F:hydrolase activity"/>
    <property type="evidence" value="ECO:0007669"/>
    <property type="project" value="UniProtKB-KW"/>
</dbReference>
<dbReference type="PROSITE" id="PS51462">
    <property type="entry name" value="NUDIX"/>
    <property type="match status" value="1"/>
</dbReference>
<dbReference type="Gene3D" id="3.90.79.10">
    <property type="entry name" value="Nucleoside Triphosphate Pyrophosphohydrolase"/>
    <property type="match status" value="1"/>
</dbReference>
<proteinExistence type="inferred from homology"/>
<evidence type="ECO:0000313" key="5">
    <source>
        <dbReference type="EMBL" id="RID83037.1"/>
    </source>
</evidence>
<gene>
    <name evidence="5" type="primary">ytkD</name>
    <name evidence="5" type="ORF">D1970_16065</name>
</gene>
<dbReference type="InterPro" id="IPR020084">
    <property type="entry name" value="NUDIX_hydrolase_CS"/>
</dbReference>
<evidence type="ECO:0000256" key="2">
    <source>
        <dbReference type="ARBA" id="ARBA00022801"/>
    </source>
</evidence>
<accession>A0A398AZL0</accession>
<feature type="domain" description="Nudix hydrolase" evidence="4">
    <location>
        <begin position="5"/>
        <end position="145"/>
    </location>
</feature>
<dbReference type="InterPro" id="IPR020476">
    <property type="entry name" value="Nudix_hydrolase"/>
</dbReference>
<dbReference type="RefSeq" id="WP_119113883.1">
    <property type="nucleotide sequence ID" value="NZ_CBCSEO010000003.1"/>
</dbReference>
<protein>
    <submittedName>
        <fullName evidence="5">Nucleoside triphosphatase YtkD</fullName>
    </submittedName>
</protein>
<dbReference type="NCBIfam" id="TIGR02705">
    <property type="entry name" value="nudix_YtkD"/>
    <property type="match status" value="1"/>
</dbReference>